<proteinExistence type="predicted"/>
<dbReference type="KEGG" id="spal:FM071_06060"/>
<dbReference type="RefSeq" id="WP_193109860.1">
    <property type="nucleotide sequence ID" value="NZ_CP041406.1"/>
</dbReference>
<gene>
    <name evidence="1" type="ORF">FM071_06060</name>
</gene>
<organism evidence="1 2">
    <name type="scientific">Sulfurimonas paralvinellae</name>
    <dbReference type="NCBI Taxonomy" id="317658"/>
    <lineage>
        <taxon>Bacteria</taxon>
        <taxon>Pseudomonadati</taxon>
        <taxon>Campylobacterota</taxon>
        <taxon>Epsilonproteobacteria</taxon>
        <taxon>Campylobacterales</taxon>
        <taxon>Sulfurimonadaceae</taxon>
        <taxon>Sulfurimonas</taxon>
    </lineage>
</organism>
<evidence type="ECO:0000313" key="1">
    <source>
        <dbReference type="EMBL" id="QOP45876.1"/>
    </source>
</evidence>
<name>A0A7M1B8X3_9BACT</name>
<keyword evidence="2" id="KW-1185">Reference proteome</keyword>
<dbReference type="EMBL" id="CP041406">
    <property type="protein sequence ID" value="QOP45876.1"/>
    <property type="molecule type" value="Genomic_DNA"/>
</dbReference>
<reference evidence="1 2" key="1">
    <citation type="submission" date="2019-07" db="EMBL/GenBank/DDBJ databases">
        <title>Sulfurimonas paralvinellae sp. nov., a novel mesophilic, hydrogen- and sulfur-oxidizing chemolithoautotroph within the Epsilonproteo- bacteria isolated from a deep-sea hydrothermal vent polychaete nest, reclassification of Thiomicrospira denitrificans as Sulfurimonas denitrificans comb. nov. and emended description of the genus Sulfurimonas.</title>
        <authorList>
            <person name="Wang S."/>
            <person name="Jiang L."/>
            <person name="Shao Z."/>
        </authorList>
    </citation>
    <scope>NUCLEOTIDE SEQUENCE [LARGE SCALE GENOMIC DNA]</scope>
    <source>
        <strain evidence="1 2">GO25</strain>
    </source>
</reference>
<protein>
    <submittedName>
        <fullName evidence="1">Uncharacterized protein</fullName>
    </submittedName>
</protein>
<sequence>MLNVQCAYARDIDGKYEVFSSNLSADEIDLEENEYYAIIVDAEEYDNQDDGVEINAPIVEYQKNHLGNFEYIFLYDDYQSYAYELGGLEDEEDDY</sequence>
<dbReference type="AlphaFoldDB" id="A0A7M1B8X3"/>
<dbReference type="Proteomes" id="UP000593580">
    <property type="component" value="Chromosome"/>
</dbReference>
<accession>A0A7M1B8X3</accession>
<evidence type="ECO:0000313" key="2">
    <source>
        <dbReference type="Proteomes" id="UP000593580"/>
    </source>
</evidence>